<evidence type="ECO:0000313" key="2">
    <source>
        <dbReference type="EMBL" id="MBU3843440.1"/>
    </source>
</evidence>
<dbReference type="Proteomes" id="UP000733611">
    <property type="component" value="Unassembled WGS sequence"/>
</dbReference>
<dbReference type="AlphaFoldDB" id="A0A948TEL3"/>
<gene>
    <name evidence="2" type="ORF">H9847_00990</name>
</gene>
<dbReference type="InterPro" id="IPR012338">
    <property type="entry name" value="Beta-lactam/transpept-like"/>
</dbReference>
<dbReference type="Gene3D" id="3.40.710.10">
    <property type="entry name" value="DD-peptidase/beta-lactamase superfamily"/>
    <property type="match status" value="1"/>
</dbReference>
<feature type="region of interest" description="Disordered" evidence="1">
    <location>
        <begin position="605"/>
        <end position="630"/>
    </location>
</feature>
<sequence>MERNTVASARAVQHLAALSPAHTPSSSCRKSRLALMVQACFLTGGLLITPATSLAVSNTASITAAAQDQNSSAQVQAMRQAQARIEAQQQADLQRFGLAPNNQQAPRLAQPAAQRMVQPALYAQGQNVQPTLAATSAAQAHREAQQAARRAHNQAASAAREAHSSASGYPSRLTPEQRNNIRQQQWRQHQQQRQHMEQEYRREQMQRQRQYNRFSAASGEVPVQATLLRANADNLPTARTIAATTQPQSPQGQQANATRYVVAPAAAAAAAAAAAQYQAANAPVQQAAPLQAAPQQQQQRQYVTPNASVRASQLEADAARNLAQARAAAAALLPSTGVQPMNLSGRSFVVPAPSANVDYSGKKNLTAQGNGPFSMPTMQETVEQAEQNFDPLASPYYDPITGGIDVKKMQEAQAREAIASGKRPFAQLDPDEAMEARLRLYDQMQVLKRTNDPNFKAFGDFSRQDEVYKSLPKTKDVFFVDEGGDFTKLQQAVAHIEQNLGAEMGFVLLDNDGLVALKDNSLYPLYGLDNFHLAYAVARLMSSRGDTGSTVIRFASNSVRDDIKSPMLAALRFTGSSQSVDKAKADAQVTGAQRGKVIAEMMRDQQLGRSSRPDRDEILQASTSSDRFKRDQQMLERRLKEGVPYTILLSELFNYALEEGDPNANDVLVNYLGSLATLEISDHIKGLTDVSFNTKSSEIIANSKLINDNQASLYSSAKLLALYSQDSELTEDARGLIDDIMYFNVKDQGYIQKGVRDSIASHSRRNTINTGNSNDGDYDEIDYAIYSTVGIGGVDNTLGTRTVISDLALVKYQGYSVVIAISIRNMPMVEGFADSKAEAAIASLARVLFDYIDARHQKVLEPVQHAEQLSRTTAQNDNNMRHHVMSLY</sequence>
<protein>
    <submittedName>
        <fullName evidence="2">Uncharacterized protein</fullName>
    </submittedName>
</protein>
<feature type="region of interest" description="Disordered" evidence="1">
    <location>
        <begin position="133"/>
        <end position="210"/>
    </location>
</feature>
<feature type="compositionally biased region" description="Low complexity" evidence="1">
    <location>
        <begin position="145"/>
        <end position="167"/>
    </location>
</feature>
<comment type="caution">
    <text evidence="2">The sequence shown here is derived from an EMBL/GenBank/DDBJ whole genome shotgun (WGS) entry which is preliminary data.</text>
</comment>
<accession>A0A948TEL3</accession>
<feature type="compositionally biased region" description="Basic and acidic residues" evidence="1">
    <location>
        <begin position="194"/>
        <end position="206"/>
    </location>
</feature>
<evidence type="ECO:0000313" key="3">
    <source>
        <dbReference type="Proteomes" id="UP000733611"/>
    </source>
</evidence>
<reference evidence="2" key="1">
    <citation type="journal article" date="2021" name="PeerJ">
        <title>Extensive microbial diversity within the chicken gut microbiome revealed by metagenomics and culture.</title>
        <authorList>
            <person name="Gilroy R."/>
            <person name="Ravi A."/>
            <person name="Getino M."/>
            <person name="Pursley I."/>
            <person name="Horton D.L."/>
            <person name="Alikhan N.F."/>
            <person name="Baker D."/>
            <person name="Gharbi K."/>
            <person name="Hall N."/>
            <person name="Watson M."/>
            <person name="Adriaenssens E.M."/>
            <person name="Foster-Nyarko E."/>
            <person name="Jarju S."/>
            <person name="Secka A."/>
            <person name="Antonio M."/>
            <person name="Oren A."/>
            <person name="Chaudhuri R.R."/>
            <person name="La Ragione R."/>
            <person name="Hildebrand F."/>
            <person name="Pallen M.J."/>
        </authorList>
    </citation>
    <scope>NUCLEOTIDE SEQUENCE</scope>
    <source>
        <strain evidence="2">378</strain>
    </source>
</reference>
<evidence type="ECO:0000256" key="1">
    <source>
        <dbReference type="SAM" id="MobiDB-lite"/>
    </source>
</evidence>
<proteinExistence type="predicted"/>
<organism evidence="2 3">
    <name type="scientific">Candidatus Anaerobiospirillum pullicola</name>
    <dbReference type="NCBI Taxonomy" id="2838451"/>
    <lineage>
        <taxon>Bacteria</taxon>
        <taxon>Pseudomonadati</taxon>
        <taxon>Pseudomonadota</taxon>
        <taxon>Gammaproteobacteria</taxon>
        <taxon>Aeromonadales</taxon>
        <taxon>Succinivibrionaceae</taxon>
        <taxon>Anaerobiospirillum</taxon>
    </lineage>
</organism>
<name>A0A948TEL3_9GAMM</name>
<reference evidence="2" key="2">
    <citation type="submission" date="2021-04" db="EMBL/GenBank/DDBJ databases">
        <authorList>
            <person name="Gilroy R."/>
        </authorList>
    </citation>
    <scope>NUCLEOTIDE SEQUENCE</scope>
    <source>
        <strain evidence="2">378</strain>
    </source>
</reference>
<feature type="compositionally biased region" description="Low complexity" evidence="1">
    <location>
        <begin position="176"/>
        <end position="193"/>
    </location>
</feature>
<dbReference type="EMBL" id="JAHLFE010000016">
    <property type="protein sequence ID" value="MBU3843440.1"/>
    <property type="molecule type" value="Genomic_DNA"/>
</dbReference>